<keyword evidence="2" id="KW-1185">Reference proteome</keyword>
<accession>A0A2U8E446</accession>
<dbReference type="Proteomes" id="UP000244896">
    <property type="component" value="Chromosome"/>
</dbReference>
<gene>
    <name evidence="1" type="ORF">CKA38_10455</name>
</gene>
<evidence type="ECO:0000313" key="1">
    <source>
        <dbReference type="EMBL" id="AWI09611.1"/>
    </source>
</evidence>
<dbReference type="KEGG" id="elut:CKA38_10455"/>
<dbReference type="Gene3D" id="3.60.15.10">
    <property type="entry name" value="Ribonuclease Z/Hydroxyacylglutathione hydrolase-like"/>
    <property type="match status" value="1"/>
</dbReference>
<proteinExistence type="predicted"/>
<sequence length="432" mass="47403">MRKQSFANEGARKVRPYKFISPMTAKNTLLPRVLALLIFAAGFSFARAESVKAGDILPPWSEGCLDIHHINTGRGESSFIIMPDGTTMLVDAGSIAGKPRWSAEARPDGSRSAGEWIARYIGRAMRATPKKNVSYAMISHFHIDHMGAVGKDTPDSRIGPYKASGITEVADFVPFEKIIDRAWPDYKGRGGPWNDAKMKNYRKFVGWQIANKGMKAERFKVGVNNQITLVNNPAKYPNFEIRNLSNDGIVWTGTGAETRDALGGHTTSGNKCSIAFRLAYGNFTYFSGGDLDCRGVETGGVDIEAEVAKASGRVDVIKANHHGNYDANGPGFMRALSPRVVIIDSHGASQPSMNVWRRLRDKNLLPTPPDVFATNLMEATALAMNEKPEKVGARSHVVVRVSPGGEKYFVYRVDNTDESDRVQSVHGPYHSN</sequence>
<dbReference type="PANTHER" id="PTHR30619:SF1">
    <property type="entry name" value="RECOMBINATION PROTEIN 2"/>
    <property type="match status" value="1"/>
</dbReference>
<protein>
    <submittedName>
        <fullName evidence="1">Uncharacterized protein</fullName>
    </submittedName>
</protein>
<dbReference type="EMBL" id="CP023004">
    <property type="protein sequence ID" value="AWI09611.1"/>
    <property type="molecule type" value="Genomic_DNA"/>
</dbReference>
<name>A0A2U8E446_9BACT</name>
<dbReference type="InterPro" id="IPR052159">
    <property type="entry name" value="Competence_DNA_uptake"/>
</dbReference>
<dbReference type="InterPro" id="IPR036866">
    <property type="entry name" value="RibonucZ/Hydroxyglut_hydro"/>
</dbReference>
<organism evidence="1 2">
    <name type="scientific">Ereboglobus luteus</name>
    <dbReference type="NCBI Taxonomy" id="1796921"/>
    <lineage>
        <taxon>Bacteria</taxon>
        <taxon>Pseudomonadati</taxon>
        <taxon>Verrucomicrobiota</taxon>
        <taxon>Opitutia</taxon>
        <taxon>Opitutales</taxon>
        <taxon>Opitutaceae</taxon>
        <taxon>Ereboglobus</taxon>
    </lineage>
</organism>
<dbReference type="AlphaFoldDB" id="A0A2U8E446"/>
<dbReference type="PANTHER" id="PTHR30619">
    <property type="entry name" value="DNA INTERNALIZATION/COMPETENCE PROTEIN COMEC/REC2"/>
    <property type="match status" value="1"/>
</dbReference>
<dbReference type="SUPFAM" id="SSF56281">
    <property type="entry name" value="Metallo-hydrolase/oxidoreductase"/>
    <property type="match status" value="1"/>
</dbReference>
<reference evidence="1 2" key="1">
    <citation type="journal article" date="2018" name="Syst. Appl. Microbiol.">
        <title>Ereboglobus luteus gen. nov. sp. nov. from cockroach guts, and new insights into the oxygen relationship of the genera Opitutus and Didymococcus (Verrucomicrobia: Opitutaceae).</title>
        <authorList>
            <person name="Tegtmeier D."/>
            <person name="Belitz A."/>
            <person name="Radek R."/>
            <person name="Heimerl T."/>
            <person name="Brune A."/>
        </authorList>
    </citation>
    <scope>NUCLEOTIDE SEQUENCE [LARGE SCALE GENOMIC DNA]</scope>
    <source>
        <strain evidence="1 2">Ho45</strain>
    </source>
</reference>
<evidence type="ECO:0000313" key="2">
    <source>
        <dbReference type="Proteomes" id="UP000244896"/>
    </source>
</evidence>